<evidence type="ECO:0000256" key="9">
    <source>
        <dbReference type="PROSITE-ProRule" id="PRU00043"/>
    </source>
</evidence>
<dbReference type="SUPFAM" id="SSF49313">
    <property type="entry name" value="Cadherin-like"/>
    <property type="match status" value="4"/>
</dbReference>
<keyword evidence="7" id="KW-0472">Membrane</keyword>
<evidence type="ECO:0000313" key="11">
    <source>
        <dbReference type="EMBL" id="KAF7700914.1"/>
    </source>
</evidence>
<dbReference type="GO" id="GO:0007156">
    <property type="term" value="P:homophilic cell adhesion via plasma membrane adhesion molecules"/>
    <property type="evidence" value="ECO:0007669"/>
    <property type="project" value="InterPro"/>
</dbReference>
<keyword evidence="5" id="KW-0130">Cell adhesion</keyword>
<dbReference type="FunFam" id="2.60.40.60:FF:000002">
    <property type="entry name" value="Protocadherin alpha 2"/>
    <property type="match status" value="1"/>
</dbReference>
<feature type="domain" description="Cadherin" evidence="10">
    <location>
        <begin position="224"/>
        <end position="320"/>
    </location>
</feature>
<dbReference type="PROSITE" id="PS50268">
    <property type="entry name" value="CADHERIN_2"/>
    <property type="match status" value="4"/>
</dbReference>
<dbReference type="InterPro" id="IPR002126">
    <property type="entry name" value="Cadherin-like_dom"/>
</dbReference>
<evidence type="ECO:0000256" key="3">
    <source>
        <dbReference type="ARBA" id="ARBA00022737"/>
    </source>
</evidence>
<dbReference type="InterPro" id="IPR020894">
    <property type="entry name" value="Cadherin_CS"/>
</dbReference>
<evidence type="ECO:0000256" key="4">
    <source>
        <dbReference type="ARBA" id="ARBA00022837"/>
    </source>
</evidence>
<evidence type="ECO:0000256" key="2">
    <source>
        <dbReference type="ARBA" id="ARBA00022692"/>
    </source>
</evidence>
<keyword evidence="12" id="KW-1185">Reference proteome</keyword>
<dbReference type="PROSITE" id="PS00232">
    <property type="entry name" value="CADHERIN_1"/>
    <property type="match status" value="2"/>
</dbReference>
<organism evidence="11 12">
    <name type="scientific">Silurus meridionalis</name>
    <name type="common">Southern catfish</name>
    <name type="synonym">Silurus soldatovi meridionalis</name>
    <dbReference type="NCBI Taxonomy" id="175797"/>
    <lineage>
        <taxon>Eukaryota</taxon>
        <taxon>Metazoa</taxon>
        <taxon>Chordata</taxon>
        <taxon>Craniata</taxon>
        <taxon>Vertebrata</taxon>
        <taxon>Euteleostomi</taxon>
        <taxon>Actinopterygii</taxon>
        <taxon>Neopterygii</taxon>
        <taxon>Teleostei</taxon>
        <taxon>Ostariophysi</taxon>
        <taxon>Siluriformes</taxon>
        <taxon>Siluridae</taxon>
        <taxon>Silurus</taxon>
    </lineage>
</organism>
<gene>
    <name evidence="11" type="ORF">HF521_002079</name>
</gene>
<reference evidence="11" key="1">
    <citation type="submission" date="2020-08" db="EMBL/GenBank/DDBJ databases">
        <title>Chromosome-level assembly of Southern catfish (Silurus meridionalis) provides insights into visual adaptation to the nocturnal and benthic lifestyles.</title>
        <authorList>
            <person name="Zhang Y."/>
            <person name="Wang D."/>
            <person name="Peng Z."/>
        </authorList>
    </citation>
    <scope>NUCLEOTIDE SEQUENCE</scope>
    <source>
        <strain evidence="11">SWU-2019-XX</strain>
        <tissue evidence="11">Muscle</tissue>
    </source>
</reference>
<dbReference type="PANTHER" id="PTHR24028">
    <property type="entry name" value="CADHERIN-87A"/>
    <property type="match status" value="1"/>
</dbReference>
<keyword evidence="3" id="KW-0677">Repeat</keyword>
<sequence length="402" mass="44217">FLNERINLEIHESADKGQHFRLDEAHDSDIGQNGVKDYSLEKNNHFVLSVKENKKGRKYAELVLDKELDREQQKNIDLILTAVDGGIPQRSGTAVIHITVLDANDNIPVFTQSVYKVVLAENAPIGTEVVTVNAEDADEGANGAVTYEFSHIPDKAAQLFTIEKLTGQIKVAGDIDYEEEKYYEIGVQAKDGSGLASSATVIVDISDVNDNAPKIILKSLNSPLPENVIVGTEVAIINVKDKDSGDNQQVHCSIQGNVPFKLNPSIKNYFSLVTTSMLDREMEENYNITLIATDGGSPPLSSMMTVHLSVSDINDNPPVFEQQSYTAYVMENNKPGTTVSVVTARDPDWRQNGTVLYSLVPSEINSVPVSSYLSINSDTGVIHAVRSFDYEKFRDFKVHVVA</sequence>
<dbReference type="GO" id="GO:0005509">
    <property type="term" value="F:calcium ion binding"/>
    <property type="evidence" value="ECO:0007669"/>
    <property type="project" value="UniProtKB-UniRule"/>
</dbReference>
<evidence type="ECO:0000259" key="10">
    <source>
        <dbReference type="PROSITE" id="PS50268"/>
    </source>
</evidence>
<keyword evidence="4 9" id="KW-0106">Calcium</keyword>
<feature type="domain" description="Cadherin" evidence="10">
    <location>
        <begin position="2"/>
        <end position="110"/>
    </location>
</feature>
<feature type="domain" description="Cadherin" evidence="10">
    <location>
        <begin position="321"/>
        <end position="402"/>
    </location>
</feature>
<proteinExistence type="predicted"/>
<dbReference type="FunFam" id="2.60.40.60:FF:000129">
    <property type="entry name" value="protocadherin alpha-C2 isoform X1"/>
    <property type="match status" value="1"/>
</dbReference>
<dbReference type="GO" id="GO:0009653">
    <property type="term" value="P:anatomical structure morphogenesis"/>
    <property type="evidence" value="ECO:0007669"/>
    <property type="project" value="UniProtKB-ARBA"/>
</dbReference>
<evidence type="ECO:0000256" key="1">
    <source>
        <dbReference type="ARBA" id="ARBA00004167"/>
    </source>
</evidence>
<accession>A0A8T0B3I6</accession>
<dbReference type="GO" id="GO:0005886">
    <property type="term" value="C:plasma membrane"/>
    <property type="evidence" value="ECO:0007669"/>
    <property type="project" value="InterPro"/>
</dbReference>
<protein>
    <recommendedName>
        <fullName evidence="10">Cadherin domain-containing protein</fullName>
    </recommendedName>
</protein>
<dbReference type="PRINTS" id="PR00205">
    <property type="entry name" value="CADHERIN"/>
</dbReference>
<evidence type="ECO:0000313" key="12">
    <source>
        <dbReference type="Proteomes" id="UP000606274"/>
    </source>
</evidence>
<dbReference type="InterPro" id="IPR050174">
    <property type="entry name" value="Protocadherin/Cadherin-CA"/>
</dbReference>
<comment type="caution">
    <text evidence="11">The sequence shown here is derived from an EMBL/GenBank/DDBJ whole genome shotgun (WGS) entry which is preliminary data.</text>
</comment>
<evidence type="ECO:0000256" key="8">
    <source>
        <dbReference type="ARBA" id="ARBA00023180"/>
    </source>
</evidence>
<keyword evidence="8" id="KW-0325">Glycoprotein</keyword>
<dbReference type="AlphaFoldDB" id="A0A8T0B3I6"/>
<dbReference type="EMBL" id="JABFDY010000011">
    <property type="protein sequence ID" value="KAF7700914.1"/>
    <property type="molecule type" value="Genomic_DNA"/>
</dbReference>
<dbReference type="PANTHER" id="PTHR24028:SF114">
    <property type="entry name" value="PCDH2G3 PROTEIN-RELATED"/>
    <property type="match status" value="1"/>
</dbReference>
<evidence type="ECO:0000256" key="6">
    <source>
        <dbReference type="ARBA" id="ARBA00022989"/>
    </source>
</evidence>
<keyword evidence="6" id="KW-1133">Transmembrane helix</keyword>
<feature type="non-terminal residue" evidence="11">
    <location>
        <position position="402"/>
    </location>
</feature>
<name>A0A8T0B3I6_SILME</name>
<dbReference type="FunFam" id="2.60.40.60:FF:000001">
    <property type="entry name" value="Protocadherin alpha 2"/>
    <property type="match status" value="1"/>
</dbReference>
<dbReference type="Gene3D" id="2.60.40.60">
    <property type="entry name" value="Cadherins"/>
    <property type="match status" value="4"/>
</dbReference>
<evidence type="ECO:0000256" key="5">
    <source>
        <dbReference type="ARBA" id="ARBA00022889"/>
    </source>
</evidence>
<evidence type="ECO:0000256" key="7">
    <source>
        <dbReference type="ARBA" id="ARBA00023136"/>
    </source>
</evidence>
<dbReference type="CDD" id="cd11304">
    <property type="entry name" value="Cadherin_repeat"/>
    <property type="match status" value="4"/>
</dbReference>
<dbReference type="FunFam" id="2.60.40.60:FF:000018">
    <property type="entry name" value="Protocadherin gamma c3"/>
    <property type="match status" value="1"/>
</dbReference>
<keyword evidence="2" id="KW-0812">Transmembrane</keyword>
<feature type="domain" description="Cadherin" evidence="10">
    <location>
        <begin position="111"/>
        <end position="215"/>
    </location>
</feature>
<feature type="non-terminal residue" evidence="11">
    <location>
        <position position="1"/>
    </location>
</feature>
<dbReference type="Pfam" id="PF00028">
    <property type="entry name" value="Cadherin"/>
    <property type="match status" value="4"/>
</dbReference>
<comment type="subcellular location">
    <subcellularLocation>
        <location evidence="1">Membrane</location>
        <topology evidence="1">Single-pass membrane protein</topology>
    </subcellularLocation>
</comment>
<dbReference type="Proteomes" id="UP000606274">
    <property type="component" value="Unassembled WGS sequence"/>
</dbReference>
<dbReference type="SMART" id="SM00112">
    <property type="entry name" value="CA"/>
    <property type="match status" value="3"/>
</dbReference>
<dbReference type="InterPro" id="IPR015919">
    <property type="entry name" value="Cadherin-like_sf"/>
</dbReference>